<evidence type="ECO:0000259" key="3">
    <source>
        <dbReference type="PROSITE" id="PS50887"/>
    </source>
</evidence>
<dbReference type="PANTHER" id="PTHR44757:SF2">
    <property type="entry name" value="BIOFILM ARCHITECTURE MAINTENANCE PROTEIN MBAA"/>
    <property type="match status" value="1"/>
</dbReference>
<dbReference type="InterPro" id="IPR000160">
    <property type="entry name" value="GGDEF_dom"/>
</dbReference>
<feature type="transmembrane region" description="Helical" evidence="1">
    <location>
        <begin position="259"/>
        <end position="280"/>
    </location>
</feature>
<evidence type="ECO:0000259" key="2">
    <source>
        <dbReference type="PROSITE" id="PS50883"/>
    </source>
</evidence>
<evidence type="ECO:0000256" key="1">
    <source>
        <dbReference type="SAM" id="Phobius"/>
    </source>
</evidence>
<protein>
    <recommendedName>
        <fullName evidence="6">Diguanylate cyclase</fullName>
    </recommendedName>
</protein>
<feature type="domain" description="GGDEF" evidence="3">
    <location>
        <begin position="324"/>
        <end position="457"/>
    </location>
</feature>
<comment type="caution">
    <text evidence="4">The sequence shown here is derived from an EMBL/GenBank/DDBJ whole genome shotgun (WGS) entry which is preliminary data.</text>
</comment>
<dbReference type="CDD" id="cd01949">
    <property type="entry name" value="GGDEF"/>
    <property type="match status" value="1"/>
</dbReference>
<dbReference type="InterPro" id="IPR052155">
    <property type="entry name" value="Biofilm_reg_signaling"/>
</dbReference>
<dbReference type="NCBIfam" id="TIGR00254">
    <property type="entry name" value="GGDEF"/>
    <property type="match status" value="1"/>
</dbReference>
<dbReference type="PANTHER" id="PTHR44757">
    <property type="entry name" value="DIGUANYLATE CYCLASE DGCP"/>
    <property type="match status" value="1"/>
</dbReference>
<dbReference type="EMBL" id="BPQP01000012">
    <property type="protein sequence ID" value="GJD93624.1"/>
    <property type="molecule type" value="Genomic_DNA"/>
</dbReference>
<dbReference type="SMART" id="SM00267">
    <property type="entry name" value="GGDEF"/>
    <property type="match status" value="1"/>
</dbReference>
<proteinExistence type="predicted"/>
<evidence type="ECO:0000313" key="5">
    <source>
        <dbReference type="Proteomes" id="UP001055125"/>
    </source>
</evidence>
<organism evidence="4 5">
    <name type="scientific">Methylobacterium iners</name>
    <dbReference type="NCBI Taxonomy" id="418707"/>
    <lineage>
        <taxon>Bacteria</taxon>
        <taxon>Pseudomonadati</taxon>
        <taxon>Pseudomonadota</taxon>
        <taxon>Alphaproteobacteria</taxon>
        <taxon>Hyphomicrobiales</taxon>
        <taxon>Methylobacteriaceae</taxon>
        <taxon>Methylobacterium</taxon>
    </lineage>
</organism>
<feature type="domain" description="EAL" evidence="2">
    <location>
        <begin position="466"/>
        <end position="715"/>
    </location>
</feature>
<dbReference type="InterPro" id="IPR001633">
    <property type="entry name" value="EAL_dom"/>
</dbReference>
<name>A0ABQ4RSC9_9HYPH</name>
<evidence type="ECO:0000313" key="4">
    <source>
        <dbReference type="EMBL" id="GJD93624.1"/>
    </source>
</evidence>
<keyword evidence="1" id="KW-1133">Transmembrane helix</keyword>
<accession>A0ABQ4RSC9</accession>
<dbReference type="Pfam" id="PF00990">
    <property type="entry name" value="GGDEF"/>
    <property type="match status" value="1"/>
</dbReference>
<dbReference type="RefSeq" id="WP_238242825.1">
    <property type="nucleotide sequence ID" value="NZ_BPQP01000012.1"/>
</dbReference>
<dbReference type="Pfam" id="PF00563">
    <property type="entry name" value="EAL"/>
    <property type="match status" value="1"/>
</dbReference>
<dbReference type="InterPro" id="IPR029787">
    <property type="entry name" value="Nucleotide_cyclase"/>
</dbReference>
<dbReference type="SMART" id="SM00052">
    <property type="entry name" value="EAL"/>
    <property type="match status" value="1"/>
</dbReference>
<reference evidence="4" key="2">
    <citation type="submission" date="2021-08" db="EMBL/GenBank/DDBJ databases">
        <authorList>
            <person name="Tani A."/>
            <person name="Ola A."/>
            <person name="Ogura Y."/>
            <person name="Katsura K."/>
            <person name="Hayashi T."/>
        </authorList>
    </citation>
    <scope>NUCLEOTIDE SEQUENCE</scope>
    <source>
        <strain evidence="4">DSM 19015</strain>
    </source>
</reference>
<dbReference type="InterPro" id="IPR035919">
    <property type="entry name" value="EAL_sf"/>
</dbReference>
<dbReference type="CDD" id="cd01948">
    <property type="entry name" value="EAL"/>
    <property type="match status" value="1"/>
</dbReference>
<keyword evidence="5" id="KW-1185">Reference proteome</keyword>
<evidence type="ECO:0008006" key="6">
    <source>
        <dbReference type="Google" id="ProtNLM"/>
    </source>
</evidence>
<dbReference type="PROSITE" id="PS50887">
    <property type="entry name" value="GGDEF"/>
    <property type="match status" value="1"/>
</dbReference>
<gene>
    <name evidence="4" type="ORF">OCOJLMKI_0820</name>
</gene>
<feature type="transmembrane region" description="Helical" evidence="1">
    <location>
        <begin position="20"/>
        <end position="40"/>
    </location>
</feature>
<keyword evidence="1" id="KW-0472">Membrane</keyword>
<dbReference type="SUPFAM" id="SSF141868">
    <property type="entry name" value="EAL domain-like"/>
    <property type="match status" value="1"/>
</dbReference>
<dbReference type="Gene3D" id="3.20.20.450">
    <property type="entry name" value="EAL domain"/>
    <property type="match status" value="1"/>
</dbReference>
<sequence length="720" mass="78286">MTEGPIRKGKSFSQLLSRQVWPMAALCLLTFGWVGATLMWTSDSTNRTAAEREVEQLAAAMEQGLIGMRLRLAGATAPGPALDLLLNDPVIANAERPLGFLEFTGLFIFALPLGPDNDEIPLAIREREPLLGAVVAKLRTSLAVNDGAGQVSVEERATQGVSRLIYDGGVYAITAVPLPPQADGRRLVAIACKHFTEGDLRKVAELHGIKNLRLGELPAEAGHMSLPLFDGQGRTVAYITWQPSRPGDLIRARLLPSTLVGSLLALGLVVLILVCMRWVARDLARHEAQMHAILNQDPLSGLPNRRLFGERLDNELGRIAQGSGSVAVLLLDLDRFKEINDTFGHGAGDAVIKQVAERISVLLQEGDTLARLGGDEFAILLSAHPSHSDAENLARRILAAVKQPFVVNETNMSVGISVGIVLAPIHGSGRETLMRRADASLYKAKANGRNDYCFFESEIDQTIQMRKLVEDELRGAIEGDGLELAYQPIVSADGSKVLAVEALVRWRHPVRGLIGPGEFIPIAEERGLIIPLGESVLRRACTTGARWKDLTIAVNLSALHVLQADFVEVVARILEEAGLDPKRLEIELTESVLVEDPVTAERAINRLRDLGVRFALDDFGTGYSSLLYLRRFAFDTIKIDRTFVQDIDASEHASILLTSIVSLGRTLGRTVTAEGVETSEQQKLLQLMGCTQLQGYLFSKPVSPNEIDGMLRTDVLNAAA</sequence>
<reference evidence="4" key="1">
    <citation type="journal article" date="2021" name="Front. Microbiol.">
        <title>Comprehensive Comparative Genomics and Phenotyping of Methylobacterium Species.</title>
        <authorList>
            <person name="Alessa O."/>
            <person name="Ogura Y."/>
            <person name="Fujitani Y."/>
            <person name="Takami H."/>
            <person name="Hayashi T."/>
            <person name="Sahin N."/>
            <person name="Tani A."/>
        </authorList>
    </citation>
    <scope>NUCLEOTIDE SEQUENCE</scope>
    <source>
        <strain evidence="4">DSM 19015</strain>
    </source>
</reference>
<dbReference type="Gene3D" id="3.30.70.270">
    <property type="match status" value="1"/>
</dbReference>
<keyword evidence="1" id="KW-0812">Transmembrane</keyword>
<dbReference type="SUPFAM" id="SSF55073">
    <property type="entry name" value="Nucleotide cyclase"/>
    <property type="match status" value="1"/>
</dbReference>
<dbReference type="InterPro" id="IPR043128">
    <property type="entry name" value="Rev_trsase/Diguanyl_cyclase"/>
</dbReference>
<dbReference type="PROSITE" id="PS50883">
    <property type="entry name" value="EAL"/>
    <property type="match status" value="1"/>
</dbReference>
<dbReference type="Proteomes" id="UP001055125">
    <property type="component" value="Unassembled WGS sequence"/>
</dbReference>